<evidence type="ECO:0000313" key="6">
    <source>
        <dbReference type="EMBL" id="GAG70882.1"/>
    </source>
</evidence>
<proteinExistence type="predicted"/>
<reference evidence="6" key="1">
    <citation type="journal article" date="2014" name="Front. Microbiol.">
        <title>High frequency of phylogenetically diverse reductive dehalogenase-homologous genes in deep subseafloor sedimentary metagenomes.</title>
        <authorList>
            <person name="Kawai M."/>
            <person name="Futagami T."/>
            <person name="Toyoda A."/>
            <person name="Takaki Y."/>
            <person name="Nishi S."/>
            <person name="Hori S."/>
            <person name="Arai W."/>
            <person name="Tsubouchi T."/>
            <person name="Morono Y."/>
            <person name="Uchiyama I."/>
            <person name="Ito T."/>
            <person name="Fujiyama A."/>
            <person name="Inagaki F."/>
            <person name="Takami H."/>
        </authorList>
    </citation>
    <scope>NUCLEOTIDE SEQUENCE</scope>
    <source>
        <strain evidence="6">Expedition CK06-06</strain>
    </source>
</reference>
<keyword evidence="4" id="KW-0408">Iron</keyword>
<evidence type="ECO:0000256" key="4">
    <source>
        <dbReference type="ARBA" id="ARBA00023004"/>
    </source>
</evidence>
<evidence type="ECO:0000256" key="5">
    <source>
        <dbReference type="ARBA" id="ARBA00023014"/>
    </source>
</evidence>
<dbReference type="PANTHER" id="PTHR43255:SF1">
    <property type="entry name" value="IRON-SULFUR-BINDING OXIDOREDUCTASE FADF-RELATED"/>
    <property type="match status" value="1"/>
</dbReference>
<evidence type="ECO:0000256" key="1">
    <source>
        <dbReference type="ARBA" id="ARBA00022485"/>
    </source>
</evidence>
<evidence type="ECO:0008006" key="7">
    <source>
        <dbReference type="Google" id="ProtNLM"/>
    </source>
</evidence>
<dbReference type="PROSITE" id="PS00198">
    <property type="entry name" value="4FE4S_FER_1"/>
    <property type="match status" value="1"/>
</dbReference>
<keyword evidence="1" id="KW-0004">4Fe-4S</keyword>
<gene>
    <name evidence="6" type="ORF">S01H4_01758</name>
</gene>
<sequence length="165" mass="18660">MEIEKNIEKLIEEIGGKDFQKKVRVCYQCGTCVGGCPVAWVNENFNPRKIMLALSRGEIDEIINNDLLWFCSYCHTCLERCPQKIAVSEIIVKLKNIAAKVRGIPEGYVNELKMIAKTGRTSSVSSASERRRVILNLPKISQVSVEKEINKILKETGSNLFLEKE</sequence>
<dbReference type="GO" id="GO:0005886">
    <property type="term" value="C:plasma membrane"/>
    <property type="evidence" value="ECO:0007669"/>
    <property type="project" value="TreeGrafter"/>
</dbReference>
<dbReference type="GO" id="GO:0016491">
    <property type="term" value="F:oxidoreductase activity"/>
    <property type="evidence" value="ECO:0007669"/>
    <property type="project" value="UniProtKB-KW"/>
</dbReference>
<keyword evidence="3" id="KW-0560">Oxidoreductase</keyword>
<dbReference type="SUPFAM" id="SSF46548">
    <property type="entry name" value="alpha-helical ferredoxin"/>
    <property type="match status" value="1"/>
</dbReference>
<evidence type="ECO:0000256" key="2">
    <source>
        <dbReference type="ARBA" id="ARBA00022723"/>
    </source>
</evidence>
<protein>
    <recommendedName>
        <fullName evidence="7">4Fe-4S ferredoxin-type domain-containing protein</fullName>
    </recommendedName>
</protein>
<keyword evidence="2" id="KW-0479">Metal-binding</keyword>
<accession>X1AN94</accession>
<dbReference type="GO" id="GO:0046872">
    <property type="term" value="F:metal ion binding"/>
    <property type="evidence" value="ECO:0007669"/>
    <property type="project" value="UniProtKB-KW"/>
</dbReference>
<dbReference type="AlphaFoldDB" id="X1AN94"/>
<name>X1AN94_9ZZZZ</name>
<dbReference type="GO" id="GO:0051539">
    <property type="term" value="F:4 iron, 4 sulfur cluster binding"/>
    <property type="evidence" value="ECO:0007669"/>
    <property type="project" value="UniProtKB-KW"/>
</dbReference>
<keyword evidence="5" id="KW-0411">Iron-sulfur</keyword>
<dbReference type="InterPro" id="IPR051460">
    <property type="entry name" value="HdrC_iron-sulfur_subunit"/>
</dbReference>
<dbReference type="InterPro" id="IPR017900">
    <property type="entry name" value="4Fe4S_Fe_S_CS"/>
</dbReference>
<evidence type="ECO:0000256" key="3">
    <source>
        <dbReference type="ARBA" id="ARBA00023002"/>
    </source>
</evidence>
<organism evidence="6">
    <name type="scientific">marine sediment metagenome</name>
    <dbReference type="NCBI Taxonomy" id="412755"/>
    <lineage>
        <taxon>unclassified sequences</taxon>
        <taxon>metagenomes</taxon>
        <taxon>ecological metagenomes</taxon>
    </lineage>
</organism>
<dbReference type="Gene3D" id="1.10.1060.10">
    <property type="entry name" value="Alpha-helical ferredoxin"/>
    <property type="match status" value="1"/>
</dbReference>
<dbReference type="PANTHER" id="PTHR43255">
    <property type="entry name" value="IRON-SULFUR-BINDING OXIDOREDUCTASE FADF-RELATED-RELATED"/>
    <property type="match status" value="1"/>
</dbReference>
<dbReference type="Pfam" id="PF13534">
    <property type="entry name" value="Fer4_17"/>
    <property type="match status" value="1"/>
</dbReference>
<dbReference type="EMBL" id="BART01000342">
    <property type="protein sequence ID" value="GAG70882.1"/>
    <property type="molecule type" value="Genomic_DNA"/>
</dbReference>
<dbReference type="InterPro" id="IPR009051">
    <property type="entry name" value="Helical_ferredxn"/>
</dbReference>
<comment type="caution">
    <text evidence="6">The sequence shown here is derived from an EMBL/GenBank/DDBJ whole genome shotgun (WGS) entry which is preliminary data.</text>
</comment>